<keyword evidence="2" id="KW-1185">Reference proteome</keyword>
<reference evidence="2" key="1">
    <citation type="journal article" date="2019" name="Int. J. Syst. Evol. Microbiol.">
        <title>The Global Catalogue of Microorganisms (GCM) 10K type strain sequencing project: providing services to taxonomists for standard genome sequencing and annotation.</title>
        <authorList>
            <consortium name="The Broad Institute Genomics Platform"/>
            <consortium name="The Broad Institute Genome Sequencing Center for Infectious Disease"/>
            <person name="Wu L."/>
            <person name="Ma J."/>
        </authorList>
    </citation>
    <scope>NUCLEOTIDE SEQUENCE [LARGE SCALE GENOMIC DNA]</scope>
    <source>
        <strain evidence="2">CGMCC 1.10363</strain>
    </source>
</reference>
<gene>
    <name evidence="1" type="ORF">ACFOYW_06275</name>
</gene>
<protein>
    <submittedName>
        <fullName evidence="1">DsrE family protein</fullName>
    </submittedName>
</protein>
<dbReference type="Gene3D" id="3.40.1260.10">
    <property type="entry name" value="DsrEFH-like"/>
    <property type="match status" value="1"/>
</dbReference>
<dbReference type="InterPro" id="IPR027396">
    <property type="entry name" value="DsrEFH-like"/>
</dbReference>
<proteinExistence type="predicted"/>
<sequence>MSTDRITRKTIAHLFHDDPDSLLIGSRLPARINEIAADNGIEVEVFVFGPAQRRLTQAETEADKVFNTRIDELVASGIRVGACINTARADGSEQTLTQRGLRLAVARDEFIRFTLENATVITF</sequence>
<evidence type="ECO:0000313" key="1">
    <source>
        <dbReference type="EMBL" id="MFC4242971.1"/>
    </source>
</evidence>
<dbReference type="InterPro" id="IPR003787">
    <property type="entry name" value="Sulphur_relay_DsrE/F-like"/>
</dbReference>
<dbReference type="Proteomes" id="UP001595900">
    <property type="component" value="Unassembled WGS sequence"/>
</dbReference>
<name>A0ABV8Q3U6_9MICO</name>
<evidence type="ECO:0000313" key="2">
    <source>
        <dbReference type="Proteomes" id="UP001595900"/>
    </source>
</evidence>
<dbReference type="EMBL" id="JBHSCN010000004">
    <property type="protein sequence ID" value="MFC4242971.1"/>
    <property type="molecule type" value="Genomic_DNA"/>
</dbReference>
<dbReference type="Pfam" id="PF02635">
    <property type="entry name" value="DsrE"/>
    <property type="match status" value="1"/>
</dbReference>
<comment type="caution">
    <text evidence="1">The sequence shown here is derived from an EMBL/GenBank/DDBJ whole genome shotgun (WGS) entry which is preliminary data.</text>
</comment>
<dbReference type="SUPFAM" id="SSF75169">
    <property type="entry name" value="DsrEFH-like"/>
    <property type="match status" value="1"/>
</dbReference>
<dbReference type="RefSeq" id="WP_390227936.1">
    <property type="nucleotide sequence ID" value="NZ_JBHSCN010000004.1"/>
</dbReference>
<organism evidence="1 2">
    <name type="scientific">Gryllotalpicola reticulitermitis</name>
    <dbReference type="NCBI Taxonomy" id="1184153"/>
    <lineage>
        <taxon>Bacteria</taxon>
        <taxon>Bacillati</taxon>
        <taxon>Actinomycetota</taxon>
        <taxon>Actinomycetes</taxon>
        <taxon>Micrococcales</taxon>
        <taxon>Microbacteriaceae</taxon>
        <taxon>Gryllotalpicola</taxon>
    </lineage>
</organism>
<accession>A0ABV8Q3U6</accession>